<feature type="non-terminal residue" evidence="1">
    <location>
        <position position="68"/>
    </location>
</feature>
<gene>
    <name evidence="1" type="ORF">ACD_4C00145G0001</name>
</gene>
<accession>K2G9D5</accession>
<protein>
    <submittedName>
        <fullName evidence="1">Uncharacterized protein</fullName>
    </submittedName>
</protein>
<dbReference type="AlphaFoldDB" id="K2G9D5"/>
<reference evidence="1" key="1">
    <citation type="journal article" date="2012" name="Science">
        <title>Fermentation, hydrogen, and sulfur metabolism in multiple uncultivated bacterial phyla.</title>
        <authorList>
            <person name="Wrighton K.C."/>
            <person name="Thomas B.C."/>
            <person name="Sharon I."/>
            <person name="Miller C.S."/>
            <person name="Castelle C.J."/>
            <person name="VerBerkmoes N.C."/>
            <person name="Wilkins M.J."/>
            <person name="Hettich R.L."/>
            <person name="Lipton M.S."/>
            <person name="Williams K.H."/>
            <person name="Long P.E."/>
            <person name="Banfield J.F."/>
        </authorList>
    </citation>
    <scope>NUCLEOTIDE SEQUENCE [LARGE SCALE GENOMIC DNA]</scope>
</reference>
<comment type="caution">
    <text evidence="1">The sequence shown here is derived from an EMBL/GenBank/DDBJ whole genome shotgun (WGS) entry which is preliminary data.</text>
</comment>
<proteinExistence type="predicted"/>
<sequence>MINYKILTQKNLNKFKNPLIDLLDPEQKRPKEILKSLKNSNFLIIALDWEKVIWSNQIITDMYFCAVF</sequence>
<organism evidence="1">
    <name type="scientific">uncultured bacterium</name>
    <name type="common">gcode 4</name>
    <dbReference type="NCBI Taxonomy" id="1234023"/>
    <lineage>
        <taxon>Bacteria</taxon>
        <taxon>environmental samples</taxon>
    </lineage>
</organism>
<dbReference type="EMBL" id="AMFJ01000661">
    <property type="protein sequence ID" value="EKE26774.1"/>
    <property type="molecule type" value="Genomic_DNA"/>
</dbReference>
<name>K2G9D5_9BACT</name>
<evidence type="ECO:0000313" key="1">
    <source>
        <dbReference type="EMBL" id="EKE26774.1"/>
    </source>
</evidence>